<evidence type="ECO:0000313" key="1">
    <source>
        <dbReference type="EMBL" id="CDL08862.1"/>
    </source>
</evidence>
<proteinExistence type="predicted"/>
<comment type="caution">
    <text evidence="1">The sequence shown here is derived from an EMBL/GenBank/DDBJ whole genome shotgun (WGS) entry which is preliminary data.</text>
</comment>
<accession>W1DJE7</accession>
<keyword evidence="2" id="KW-1185">Reference proteome</keyword>
<reference evidence="1" key="1">
    <citation type="submission" date="2013-10" db="EMBL/GenBank/DDBJ databases">
        <title>Antibiotic resistance diversity of beta-lactamase producers in the General Hospital Vienna.</title>
        <authorList>
            <person name="Barisic I."/>
            <person name="Mitteregger D."/>
            <person name="Hirschl A.M."/>
            <person name="Noehammer C."/>
            <person name="Wiesinger-Mayr H."/>
        </authorList>
    </citation>
    <scope>NUCLEOTIDE SEQUENCE [LARGE SCALE GENOMIC DNA]</scope>
    <source>
        <strain evidence="1">IS43</strain>
    </source>
</reference>
<protein>
    <submittedName>
        <fullName evidence="1">Uncharacterized protein</fullName>
    </submittedName>
</protein>
<organism evidence="1 2">
    <name type="scientific">Klebsiella pneumoniae IS43</name>
    <dbReference type="NCBI Taxonomy" id="1432552"/>
    <lineage>
        <taxon>Bacteria</taxon>
        <taxon>Pseudomonadati</taxon>
        <taxon>Pseudomonadota</taxon>
        <taxon>Gammaproteobacteria</taxon>
        <taxon>Enterobacterales</taxon>
        <taxon>Enterobacteriaceae</taxon>
        <taxon>Klebsiella/Raoultella group</taxon>
        <taxon>Klebsiella</taxon>
        <taxon>Klebsiella pneumoniae complex</taxon>
    </lineage>
</organism>
<dbReference type="Proteomes" id="UP000019183">
    <property type="component" value="Unassembled WGS sequence"/>
</dbReference>
<sequence>MVTAGRWICKFFRRLGKAAGIDDFNKNFNIFKQIHLHDDPPPTSSSVHIITNLITVMKVFAHFLKQ</sequence>
<dbReference type="EMBL" id="CBWK010000257">
    <property type="protein sequence ID" value="CDL08862.1"/>
    <property type="molecule type" value="Genomic_DNA"/>
</dbReference>
<name>W1DJE7_KLEPN</name>
<dbReference type="AlphaFoldDB" id="W1DJE7"/>
<evidence type="ECO:0000313" key="2">
    <source>
        <dbReference type="Proteomes" id="UP000019183"/>
    </source>
</evidence>